<dbReference type="EMBL" id="OY882858">
    <property type="protein sequence ID" value="CAK6432511.1"/>
    <property type="molecule type" value="Genomic_DNA"/>
</dbReference>
<proteinExistence type="predicted"/>
<accession>A0ABN9Z2L5</accession>
<protein>
    <submittedName>
        <fullName evidence="2">Uncharacterized protein</fullName>
    </submittedName>
</protein>
<reference evidence="2" key="1">
    <citation type="submission" date="2023-12" db="EMBL/GenBank/DDBJ databases">
        <authorList>
            <person name="Brown T."/>
        </authorList>
    </citation>
    <scope>NUCLEOTIDE SEQUENCE</scope>
</reference>
<feature type="compositionally biased region" description="Basic and acidic residues" evidence="1">
    <location>
        <begin position="1"/>
        <end position="13"/>
    </location>
</feature>
<feature type="region of interest" description="Disordered" evidence="1">
    <location>
        <begin position="1"/>
        <end position="135"/>
    </location>
</feature>
<feature type="compositionally biased region" description="Low complexity" evidence="1">
    <location>
        <begin position="59"/>
        <end position="75"/>
    </location>
</feature>
<evidence type="ECO:0000256" key="1">
    <source>
        <dbReference type="SAM" id="MobiDB-lite"/>
    </source>
</evidence>
<feature type="compositionally biased region" description="Polar residues" evidence="1">
    <location>
        <begin position="99"/>
        <end position="112"/>
    </location>
</feature>
<evidence type="ECO:0000313" key="2">
    <source>
        <dbReference type="EMBL" id="CAK6432511.1"/>
    </source>
</evidence>
<organism evidence="2 3">
    <name type="scientific">Pipistrellus nathusii</name>
    <name type="common">Nathusius' pipistrelle</name>
    <dbReference type="NCBI Taxonomy" id="59473"/>
    <lineage>
        <taxon>Eukaryota</taxon>
        <taxon>Metazoa</taxon>
        <taxon>Chordata</taxon>
        <taxon>Craniata</taxon>
        <taxon>Vertebrata</taxon>
        <taxon>Euteleostomi</taxon>
        <taxon>Mammalia</taxon>
        <taxon>Eutheria</taxon>
        <taxon>Laurasiatheria</taxon>
        <taxon>Chiroptera</taxon>
        <taxon>Yangochiroptera</taxon>
        <taxon>Vespertilionidae</taxon>
        <taxon>Pipistrellus</taxon>
    </lineage>
</organism>
<keyword evidence="3" id="KW-1185">Reference proteome</keyword>
<gene>
    <name evidence="2" type="ORF">MPIPNATIZW_LOCUS817</name>
</gene>
<dbReference type="Proteomes" id="UP001314169">
    <property type="component" value="Chromosome 1"/>
</dbReference>
<sequence length="161" mass="17142">MGGSWARREEEQRGGLGRRCGTLSKGARPALSPRPPGGRRGGQAPGAARPGPWRHPRSAGSGFLGSLAGQGQPGRRGLRRSTPPRGARNGPEGWERPPGQSSRTSEFRNQPDPTRDRRARLRGLGRGGRSNAAASLLWTEGKLERSLTSLFKLPNLAEGGP</sequence>
<evidence type="ECO:0000313" key="3">
    <source>
        <dbReference type="Proteomes" id="UP001314169"/>
    </source>
</evidence>
<name>A0ABN9Z2L5_PIPNA</name>